<keyword evidence="4" id="KW-0804">Transcription</keyword>
<dbReference type="GO" id="GO:0003700">
    <property type="term" value="F:DNA-binding transcription factor activity"/>
    <property type="evidence" value="ECO:0007669"/>
    <property type="project" value="TreeGrafter"/>
</dbReference>
<dbReference type="RefSeq" id="WP_258924106.1">
    <property type="nucleotide sequence ID" value="NZ_CP059343.1"/>
</dbReference>
<dbReference type="Pfam" id="PF13977">
    <property type="entry name" value="TetR_C_6"/>
    <property type="match status" value="1"/>
</dbReference>
<gene>
    <name evidence="7" type="primary">yfiR</name>
    <name evidence="7" type="ORF">CIB50_0001854</name>
</gene>
<dbReference type="SUPFAM" id="SSF46689">
    <property type="entry name" value="Homeodomain-like"/>
    <property type="match status" value="1"/>
</dbReference>
<evidence type="ECO:0000313" key="7">
    <source>
        <dbReference type="EMBL" id="QMS57129.1"/>
    </source>
</evidence>
<keyword evidence="2" id="KW-0805">Transcription regulation</keyword>
<dbReference type="PANTHER" id="PTHR30055:SF234">
    <property type="entry name" value="HTH-TYPE TRANSCRIPTIONAL REGULATOR BETI"/>
    <property type="match status" value="1"/>
</dbReference>
<protein>
    <submittedName>
        <fullName evidence="7">Putative HTH-type transcriptional regulator YfiR</fullName>
    </submittedName>
</protein>
<evidence type="ECO:0000313" key="8">
    <source>
        <dbReference type="Proteomes" id="UP000216825"/>
    </source>
</evidence>
<dbReference type="Proteomes" id="UP000216825">
    <property type="component" value="Chromosome"/>
</dbReference>
<dbReference type="EMBL" id="CP059343">
    <property type="protein sequence ID" value="QMS57129.1"/>
    <property type="molecule type" value="Genomic_DNA"/>
</dbReference>
<name>A0A7D7L1M7_KOCVA</name>
<dbReference type="InterPro" id="IPR039538">
    <property type="entry name" value="BetI_C"/>
</dbReference>
<reference evidence="7" key="1">
    <citation type="submission" date="2017-08" db="EMBL/GenBank/DDBJ databases">
        <authorList>
            <person name="Minaev M."/>
            <person name="Kurbakov K.A."/>
            <person name="Solodovnikova G.I."/>
            <person name="Kuznetsova O.A."/>
            <person name="Lisitsyn A.B."/>
        </authorList>
    </citation>
    <scope>NUCLEOTIDE SEQUENCE</scope>
    <source>
        <strain evidence="7">80</strain>
    </source>
</reference>
<organism evidence="7 8">
    <name type="scientific">Kocuria varians</name>
    <name type="common">Micrococcus varians</name>
    <dbReference type="NCBI Taxonomy" id="1272"/>
    <lineage>
        <taxon>Bacteria</taxon>
        <taxon>Bacillati</taxon>
        <taxon>Actinomycetota</taxon>
        <taxon>Actinomycetes</taxon>
        <taxon>Micrococcales</taxon>
        <taxon>Micrococcaceae</taxon>
        <taxon>Kocuria</taxon>
    </lineage>
</organism>
<dbReference type="InterPro" id="IPR036271">
    <property type="entry name" value="Tet_transcr_reg_TetR-rel_C_sf"/>
</dbReference>
<dbReference type="SUPFAM" id="SSF48498">
    <property type="entry name" value="Tetracyclin repressor-like, C-terminal domain"/>
    <property type="match status" value="1"/>
</dbReference>
<feature type="domain" description="HTH tetR-type" evidence="6">
    <location>
        <begin position="10"/>
        <end position="70"/>
    </location>
</feature>
<dbReference type="InterPro" id="IPR009057">
    <property type="entry name" value="Homeodomain-like_sf"/>
</dbReference>
<proteinExistence type="predicted"/>
<dbReference type="GO" id="GO:0000976">
    <property type="term" value="F:transcription cis-regulatory region binding"/>
    <property type="evidence" value="ECO:0007669"/>
    <property type="project" value="TreeGrafter"/>
</dbReference>
<dbReference type="Gene3D" id="1.10.357.10">
    <property type="entry name" value="Tetracycline Repressor, domain 2"/>
    <property type="match status" value="1"/>
</dbReference>
<dbReference type="PRINTS" id="PR00455">
    <property type="entry name" value="HTHTETR"/>
</dbReference>
<evidence type="ECO:0000256" key="4">
    <source>
        <dbReference type="ARBA" id="ARBA00023163"/>
    </source>
</evidence>
<evidence type="ECO:0000256" key="1">
    <source>
        <dbReference type="ARBA" id="ARBA00022491"/>
    </source>
</evidence>
<dbReference type="InterPro" id="IPR050109">
    <property type="entry name" value="HTH-type_TetR-like_transc_reg"/>
</dbReference>
<reference evidence="7" key="2">
    <citation type="submission" date="2020-07" db="EMBL/GenBank/DDBJ databases">
        <title>Genome of starter culture bacteria Kocuria salsicia reveals its technological properties and safety for usage in meat industry.</title>
        <authorList>
            <person name="Michael M."/>
            <person name="Konstantin K."/>
            <person name="Evgenii K."/>
            <person name="Galina S."/>
            <person name="Oksana K."/>
            <person name="Andrei L."/>
        </authorList>
    </citation>
    <scope>NUCLEOTIDE SEQUENCE [LARGE SCALE GENOMIC DNA]</scope>
    <source>
        <strain evidence="7">80</strain>
    </source>
</reference>
<evidence type="ECO:0000256" key="5">
    <source>
        <dbReference type="PROSITE-ProRule" id="PRU00335"/>
    </source>
</evidence>
<keyword evidence="8" id="KW-1185">Reference proteome</keyword>
<feature type="DNA-binding region" description="H-T-H motif" evidence="5">
    <location>
        <begin position="33"/>
        <end position="52"/>
    </location>
</feature>
<keyword evidence="1" id="KW-0678">Repressor</keyword>
<sequence length="220" mass="24010">MPKVTEEHREHMRRRIQEAALTCIGRKGFSAVSMADIVAESGLSAGAVYVYYRGKDELFLDASRGVMRDRLGLLGRLREQRPLLHPARALAFVVQDIPERGAFPGLPVQVWGEAVRRPEMQGVALKILAEARSHLGSYLTDWLVTERGLGDDDAALLAERLAPAFIGIVQGYMVQVSLSPDPDRTHENYVAAVEALLSGVLSPASSPRGEPAPSAQSTER</sequence>
<evidence type="ECO:0000256" key="2">
    <source>
        <dbReference type="ARBA" id="ARBA00023015"/>
    </source>
</evidence>
<dbReference type="Pfam" id="PF00440">
    <property type="entry name" value="TetR_N"/>
    <property type="match status" value="1"/>
</dbReference>
<dbReference type="AlphaFoldDB" id="A0A7D7L1M7"/>
<dbReference type="PROSITE" id="PS50977">
    <property type="entry name" value="HTH_TETR_2"/>
    <property type="match status" value="1"/>
</dbReference>
<keyword evidence="3 5" id="KW-0238">DNA-binding</keyword>
<accession>A0A7D7L1M7</accession>
<dbReference type="PANTHER" id="PTHR30055">
    <property type="entry name" value="HTH-TYPE TRANSCRIPTIONAL REGULATOR RUTR"/>
    <property type="match status" value="1"/>
</dbReference>
<dbReference type="InterPro" id="IPR001647">
    <property type="entry name" value="HTH_TetR"/>
</dbReference>
<evidence type="ECO:0000259" key="6">
    <source>
        <dbReference type="PROSITE" id="PS50977"/>
    </source>
</evidence>
<evidence type="ECO:0000256" key="3">
    <source>
        <dbReference type="ARBA" id="ARBA00023125"/>
    </source>
</evidence>
<dbReference type="KEGG" id="kvr:CIB50_0001854"/>